<proteinExistence type="predicted"/>
<feature type="domain" description="MmyB-like transcription regulator ligand binding" evidence="1">
    <location>
        <begin position="2"/>
        <end position="61"/>
    </location>
</feature>
<comment type="caution">
    <text evidence="2">The sequence shown here is derived from an EMBL/GenBank/DDBJ whole genome shotgun (WGS) entry which is preliminary data.</text>
</comment>
<protein>
    <recommendedName>
        <fullName evidence="1">MmyB-like transcription regulator ligand binding domain-containing protein</fullName>
    </recommendedName>
</protein>
<dbReference type="InterPro" id="IPR041413">
    <property type="entry name" value="MLTR_LBD"/>
</dbReference>
<accession>A0ABS4KWH1</accession>
<evidence type="ECO:0000313" key="3">
    <source>
        <dbReference type="Proteomes" id="UP001519310"/>
    </source>
</evidence>
<dbReference type="Proteomes" id="UP001519310">
    <property type="component" value="Unassembled WGS sequence"/>
</dbReference>
<reference evidence="2 3" key="1">
    <citation type="submission" date="2021-03" db="EMBL/GenBank/DDBJ databases">
        <title>Genomic Encyclopedia of Type Strains, Phase IV (KMG-IV): sequencing the most valuable type-strain genomes for metagenomic binning, comparative biology and taxonomic classification.</title>
        <authorList>
            <person name="Goeker M."/>
        </authorList>
    </citation>
    <scope>NUCLEOTIDE SEQUENCE [LARGE SCALE GENOMIC DNA]</scope>
    <source>
        <strain evidence="2 3">DSM 40526</strain>
    </source>
</reference>
<organism evidence="2 3">
    <name type="scientific">Streptomyces avidinii</name>
    <dbReference type="NCBI Taxonomy" id="1895"/>
    <lineage>
        <taxon>Bacteria</taxon>
        <taxon>Bacillati</taxon>
        <taxon>Actinomycetota</taxon>
        <taxon>Actinomycetes</taxon>
        <taxon>Kitasatosporales</taxon>
        <taxon>Streptomycetaceae</taxon>
        <taxon>Streptomyces</taxon>
    </lineage>
</organism>
<keyword evidence="3" id="KW-1185">Reference proteome</keyword>
<sequence>MRLLLETVRPSPAYVVSRSMDGLAHSPGGLAPYAGIEYWPAGQRNLGRYLFLHPAARRVLDMTATRTESTPSRQEP</sequence>
<evidence type="ECO:0000313" key="2">
    <source>
        <dbReference type="EMBL" id="MBP2034378.1"/>
    </source>
</evidence>
<dbReference type="EMBL" id="JAGGLQ010000001">
    <property type="protein sequence ID" value="MBP2034378.1"/>
    <property type="molecule type" value="Genomic_DNA"/>
</dbReference>
<evidence type="ECO:0000259" key="1">
    <source>
        <dbReference type="Pfam" id="PF17765"/>
    </source>
</evidence>
<gene>
    <name evidence="2" type="ORF">J2Z77_000162</name>
</gene>
<name>A0ABS4KWH1_STRAV</name>
<dbReference type="Gene3D" id="3.30.450.180">
    <property type="match status" value="1"/>
</dbReference>
<dbReference type="Pfam" id="PF17765">
    <property type="entry name" value="MLTR_LBD"/>
    <property type="match status" value="1"/>
</dbReference>